<gene>
    <name evidence="2" type="ORF">QE369_000363</name>
</gene>
<evidence type="ECO:0000313" key="2">
    <source>
        <dbReference type="EMBL" id="MDR6100185.1"/>
    </source>
</evidence>
<feature type="domain" description="YcaO" evidence="1">
    <location>
        <begin position="73"/>
        <end position="408"/>
    </location>
</feature>
<accession>A0AAJ2B6E0</accession>
<dbReference type="Gene3D" id="3.30.160.660">
    <property type="match status" value="1"/>
</dbReference>
<dbReference type="AlphaFoldDB" id="A0AAJ2B6E0"/>
<dbReference type="InterPro" id="IPR003776">
    <property type="entry name" value="YcaO-like_dom"/>
</dbReference>
<keyword evidence="2" id="KW-0418">Kinase</keyword>
<dbReference type="Proteomes" id="UP001255601">
    <property type="component" value="Unassembled WGS sequence"/>
</dbReference>
<dbReference type="PANTHER" id="PTHR37809:SF1">
    <property type="entry name" value="RIBOSOMAL PROTEIN S12 METHYLTHIOTRANSFERASE ACCESSORY FACTOR YCAO"/>
    <property type="match status" value="1"/>
</dbReference>
<sequence length="408" mass="44541">MLLKDQMPELPEACSSTYSARLCTPEETLGRVASFLPRYGITRVSRLTGLDNIGVPVWSAVAPNARSIVIHHGKGITDADAKVSATMEALERAIAGSPSIDTVTATQASLELEGRVVDNLAGLIAQGQNEVANDEMLTWVQGRNVLSKAETWVPYEAVILDRTPETPRFWQSSDGLASGNTLLEASLHGVLERIERDAETLWNIANAEQRLKTCLDPRSLLDPIIDGLITKIESADLKLRLFDITSDIGIACFVAFLGPTSITSRSTSRFIDVTKGSGAHLDPARATIRAITEAIQSRLTYISGARDDIYPDTFERPLPREILSYMKAEPKPLPSRKTIGLGPLEDMFDTVLKHLKAASIDSVIVVPLTPTDFPFSVAKVLVPDLENPPGERKRRFEARGISKALFSL</sequence>
<dbReference type="GO" id="GO:0016301">
    <property type="term" value="F:kinase activity"/>
    <property type="evidence" value="ECO:0007669"/>
    <property type="project" value="UniProtKB-KW"/>
</dbReference>
<dbReference type="PROSITE" id="PS51664">
    <property type="entry name" value="YCAO"/>
    <property type="match status" value="1"/>
</dbReference>
<evidence type="ECO:0000313" key="3">
    <source>
        <dbReference type="Proteomes" id="UP001255601"/>
    </source>
</evidence>
<comment type="caution">
    <text evidence="2">The sequence shown here is derived from an EMBL/GenBank/DDBJ whole genome shotgun (WGS) entry which is preliminary data.</text>
</comment>
<dbReference type="PANTHER" id="PTHR37809">
    <property type="entry name" value="RIBOSOMAL PROTEIN S12 METHYLTHIOTRANSFERASE ACCESSORY FACTOR YCAO"/>
    <property type="match status" value="1"/>
</dbReference>
<dbReference type="Pfam" id="PF02624">
    <property type="entry name" value="YcaO"/>
    <property type="match status" value="1"/>
</dbReference>
<organism evidence="2 3">
    <name type="scientific">Agrobacterium larrymoorei</name>
    <dbReference type="NCBI Taxonomy" id="160699"/>
    <lineage>
        <taxon>Bacteria</taxon>
        <taxon>Pseudomonadati</taxon>
        <taxon>Pseudomonadota</taxon>
        <taxon>Alphaproteobacteria</taxon>
        <taxon>Hyphomicrobiales</taxon>
        <taxon>Rhizobiaceae</taxon>
        <taxon>Rhizobium/Agrobacterium group</taxon>
        <taxon>Agrobacterium</taxon>
    </lineage>
</organism>
<keyword evidence="2" id="KW-0808">Transferase</keyword>
<proteinExistence type="predicted"/>
<reference evidence="2" key="1">
    <citation type="submission" date="2023-08" db="EMBL/GenBank/DDBJ databases">
        <title>Functional and genomic diversity of the sorghum phyllosphere microbiome.</title>
        <authorList>
            <person name="Shade A."/>
        </authorList>
    </citation>
    <scope>NUCLEOTIDE SEQUENCE</scope>
    <source>
        <strain evidence="2">SORGH_AS_0974</strain>
    </source>
</reference>
<dbReference type="EMBL" id="JAVIZC010000001">
    <property type="protein sequence ID" value="MDR6100185.1"/>
    <property type="molecule type" value="Genomic_DNA"/>
</dbReference>
<dbReference type="NCBIfam" id="TIGR00702">
    <property type="entry name" value="YcaO-type kinase domain"/>
    <property type="match status" value="1"/>
</dbReference>
<protein>
    <submittedName>
        <fullName evidence="2">YcaO-like protein with predicted kinase domain</fullName>
    </submittedName>
</protein>
<evidence type="ECO:0000259" key="1">
    <source>
        <dbReference type="PROSITE" id="PS51664"/>
    </source>
</evidence>
<name>A0AAJ2B6E0_9HYPH</name>